<dbReference type="GO" id="GO:0016301">
    <property type="term" value="F:kinase activity"/>
    <property type="evidence" value="ECO:0007669"/>
    <property type="project" value="UniProtKB-KW"/>
</dbReference>
<evidence type="ECO:0000313" key="4">
    <source>
        <dbReference type="EMBL" id="WIX84218.1"/>
    </source>
</evidence>
<keyword evidence="5" id="KW-1185">Reference proteome</keyword>
<dbReference type="Gene3D" id="6.10.250.2870">
    <property type="match status" value="1"/>
</dbReference>
<sequence>MRMQARALRGRLDGRDAELEHIRPIAEELAELSASALTDLRLLVFELRPLDLAEHGLVAAVHAHAESVRVRTGLVIDVVTADELRMTGGLDVQEDLYRIVCEAVHNVVKHARAPVRGACSTRSR</sequence>
<dbReference type="GO" id="GO:0000160">
    <property type="term" value="P:phosphorelay signal transduction system"/>
    <property type="evidence" value="ECO:0007669"/>
    <property type="project" value="UniProtKB-KW"/>
</dbReference>
<dbReference type="EMBL" id="CP127294">
    <property type="protein sequence ID" value="WIX84218.1"/>
    <property type="molecule type" value="Genomic_DNA"/>
</dbReference>
<accession>A0A9Y2N103</accession>
<keyword evidence="1" id="KW-0808">Transferase</keyword>
<reference evidence="4 5" key="1">
    <citation type="submission" date="2023-06" db="EMBL/GenBank/DDBJ databases">
        <authorList>
            <person name="Oyuntsetseg B."/>
            <person name="Kim S.B."/>
        </authorList>
    </citation>
    <scope>NUCLEOTIDE SEQUENCE [LARGE SCALE GENOMIC DNA]</scope>
    <source>
        <strain evidence="4 5">2-15</strain>
    </source>
</reference>
<dbReference type="AlphaFoldDB" id="A0A9Y2N103"/>
<dbReference type="KEGG" id="acab:QRX50_46685"/>
<proteinExistence type="predicted"/>
<gene>
    <name evidence="4" type="ORF">QRX50_46685</name>
</gene>
<protein>
    <recommendedName>
        <fullName evidence="6">Signal transduction histidine kinase subgroup 3 dimerisation and phosphoacceptor domain-containing protein</fullName>
    </recommendedName>
</protein>
<organism evidence="4 5">
    <name type="scientific">Amycolatopsis carbonis</name>
    <dbReference type="NCBI Taxonomy" id="715471"/>
    <lineage>
        <taxon>Bacteria</taxon>
        <taxon>Bacillati</taxon>
        <taxon>Actinomycetota</taxon>
        <taxon>Actinomycetes</taxon>
        <taxon>Pseudonocardiales</taxon>
        <taxon>Pseudonocardiaceae</taxon>
        <taxon>Amycolatopsis</taxon>
    </lineage>
</organism>
<name>A0A9Y2N103_9PSEU</name>
<evidence type="ECO:0008006" key="6">
    <source>
        <dbReference type="Google" id="ProtNLM"/>
    </source>
</evidence>
<evidence type="ECO:0000256" key="1">
    <source>
        <dbReference type="ARBA" id="ARBA00022679"/>
    </source>
</evidence>
<dbReference type="InterPro" id="IPR050482">
    <property type="entry name" value="Sensor_HK_TwoCompSys"/>
</dbReference>
<keyword evidence="2" id="KW-0418">Kinase</keyword>
<evidence type="ECO:0000256" key="3">
    <source>
        <dbReference type="ARBA" id="ARBA00023012"/>
    </source>
</evidence>
<evidence type="ECO:0000256" key="2">
    <source>
        <dbReference type="ARBA" id="ARBA00022777"/>
    </source>
</evidence>
<dbReference type="PANTHER" id="PTHR24421">
    <property type="entry name" value="NITRATE/NITRITE SENSOR PROTEIN NARX-RELATED"/>
    <property type="match status" value="1"/>
</dbReference>
<dbReference type="Proteomes" id="UP001236014">
    <property type="component" value="Chromosome"/>
</dbReference>
<keyword evidence="3" id="KW-0902">Two-component regulatory system</keyword>
<evidence type="ECO:0000313" key="5">
    <source>
        <dbReference type="Proteomes" id="UP001236014"/>
    </source>
</evidence>